<accession>I0H473</accession>
<gene>
    <name evidence="1" type="ordered locus">AMIS_25900</name>
</gene>
<dbReference type="KEGG" id="ams:AMIS_25900"/>
<name>I0H473_ACTM4</name>
<dbReference type="AlphaFoldDB" id="I0H473"/>
<dbReference type="HOGENOM" id="CLU_101141_2_3_11"/>
<evidence type="ECO:0000313" key="2">
    <source>
        <dbReference type="Proteomes" id="UP000007882"/>
    </source>
</evidence>
<dbReference type="eggNOG" id="COG0824">
    <property type="taxonomic scope" value="Bacteria"/>
</dbReference>
<sequence length="149" mass="16745">MSEHLTVPHGVLVPVQVFWGDLDPLGTLYHPRFVDLLDRAVTAHWMSRGYRFAGADRDEDGFQLIREVSIIFDRPVTAFGTLLMHLWIEKLGGTSMVLGFRLLSQSGDEQYAHGHRVAIKIDPATNRPARWTDRARADISALLREPAAA</sequence>
<reference evidence="1 2" key="1">
    <citation type="submission" date="2012-02" db="EMBL/GenBank/DDBJ databases">
        <title>Complete genome sequence of Actinoplanes missouriensis 431 (= NBRC 102363).</title>
        <authorList>
            <person name="Ohnishi Y."/>
            <person name="Ishikawa J."/>
            <person name="Sekine M."/>
            <person name="Hosoyama A."/>
            <person name="Harada T."/>
            <person name="Narita H."/>
            <person name="Hata T."/>
            <person name="Konno Y."/>
            <person name="Tutikane K."/>
            <person name="Fujita N."/>
            <person name="Horinouchi S."/>
            <person name="Hayakawa M."/>
        </authorList>
    </citation>
    <scope>NUCLEOTIDE SEQUENCE [LARGE SCALE GENOMIC DNA]</scope>
    <source>
        <strain evidence="2">ATCC 14538 / DSM 43046 / CBS 188.64 / JCM 3121 / NBRC 102363 / NCIMB 12654 / NRRL B-3342 / UNCC 431</strain>
    </source>
</reference>
<dbReference type="Gene3D" id="3.10.129.10">
    <property type="entry name" value="Hotdog Thioesterase"/>
    <property type="match status" value="1"/>
</dbReference>
<organism evidence="1 2">
    <name type="scientific">Actinoplanes missouriensis (strain ATCC 14538 / DSM 43046 / CBS 188.64 / JCM 3121 / NBRC 102363 / NCIMB 12654 / NRRL B-3342 / UNCC 431)</name>
    <dbReference type="NCBI Taxonomy" id="512565"/>
    <lineage>
        <taxon>Bacteria</taxon>
        <taxon>Bacillati</taxon>
        <taxon>Actinomycetota</taxon>
        <taxon>Actinomycetes</taxon>
        <taxon>Micromonosporales</taxon>
        <taxon>Micromonosporaceae</taxon>
        <taxon>Actinoplanes</taxon>
    </lineage>
</organism>
<dbReference type="Proteomes" id="UP000007882">
    <property type="component" value="Chromosome"/>
</dbReference>
<dbReference type="CDD" id="cd00586">
    <property type="entry name" value="4HBT"/>
    <property type="match status" value="1"/>
</dbReference>
<proteinExistence type="predicted"/>
<dbReference type="InterPro" id="IPR029069">
    <property type="entry name" value="HotDog_dom_sf"/>
</dbReference>
<evidence type="ECO:0000313" key="1">
    <source>
        <dbReference type="EMBL" id="BAL87810.1"/>
    </source>
</evidence>
<dbReference type="EMBL" id="AP012319">
    <property type="protein sequence ID" value="BAL87810.1"/>
    <property type="molecule type" value="Genomic_DNA"/>
</dbReference>
<keyword evidence="2" id="KW-1185">Reference proteome</keyword>
<dbReference type="PATRIC" id="fig|512565.3.peg.2591"/>
<dbReference type="OrthoDB" id="194128at2"/>
<dbReference type="SUPFAM" id="SSF54637">
    <property type="entry name" value="Thioesterase/thiol ester dehydrase-isomerase"/>
    <property type="match status" value="1"/>
</dbReference>
<dbReference type="Pfam" id="PF13279">
    <property type="entry name" value="4HBT_2"/>
    <property type="match status" value="1"/>
</dbReference>
<dbReference type="RefSeq" id="WP_014442705.1">
    <property type="nucleotide sequence ID" value="NC_017093.1"/>
</dbReference>
<dbReference type="STRING" id="512565.AMIS_25900"/>
<protein>
    <submittedName>
        <fullName evidence="1">Uncharacterized protein</fullName>
    </submittedName>
</protein>